<dbReference type="Pfam" id="PF18972">
    <property type="entry name" value="Wheel"/>
    <property type="match status" value="1"/>
</dbReference>
<dbReference type="EMBL" id="LNZH02000191">
    <property type="protein sequence ID" value="OCB87474.1"/>
    <property type="molecule type" value="Genomic_DNA"/>
</dbReference>
<dbReference type="InterPro" id="IPR019734">
    <property type="entry name" value="TPR_rpt"/>
</dbReference>
<gene>
    <name evidence="6" type="ORF">A7U60_g5379</name>
</gene>
<evidence type="ECO:0000256" key="3">
    <source>
        <dbReference type="ARBA" id="ARBA00023602"/>
    </source>
</evidence>
<proteinExistence type="inferred from homology"/>
<dbReference type="GO" id="GO:0006457">
    <property type="term" value="P:protein folding"/>
    <property type="evidence" value="ECO:0007669"/>
    <property type="project" value="TreeGrafter"/>
</dbReference>
<comment type="caution">
    <text evidence="6">The sequence shown here is derived from an EMBL/GenBank/DDBJ whole genome shotgun (WGS) entry which is preliminary data.</text>
</comment>
<dbReference type="GO" id="GO:0005829">
    <property type="term" value="C:cytosol"/>
    <property type="evidence" value="ECO:0007669"/>
    <property type="project" value="TreeGrafter"/>
</dbReference>
<reference evidence="6" key="1">
    <citation type="submission" date="2016-06" db="EMBL/GenBank/DDBJ databases">
        <title>Draft Genome sequence of the fungus Inonotus baumii.</title>
        <authorList>
            <person name="Zhu H."/>
            <person name="Lin W."/>
        </authorList>
    </citation>
    <scope>NUCLEOTIDE SEQUENCE</scope>
    <source>
        <strain evidence="6">821</strain>
    </source>
</reference>
<dbReference type="SUPFAM" id="SSF48452">
    <property type="entry name" value="TPR-like"/>
    <property type="match status" value="1"/>
</dbReference>
<accession>A0A9Q5HWW9</accession>
<dbReference type="PROSITE" id="PS50005">
    <property type="entry name" value="TPR"/>
    <property type="match status" value="2"/>
</dbReference>
<dbReference type="AlphaFoldDB" id="A0A9Q5HWW9"/>
<evidence type="ECO:0000256" key="4">
    <source>
        <dbReference type="PROSITE-ProRule" id="PRU00339"/>
    </source>
</evidence>
<sequence length="345" mass="39024">MAFPQPLSLGDKIKEWDSVPLFMKSLPGPDEDVDDTAISALQSLAHEGTPDEIAQNFKEQGNEYFKGKRYREALGFYNQGIDAKPEDPKLLEVLLCNRAACNLELKNYGSVLRDCARAIALNSECSKAYYRSAQALLALERMDDALDACQRCLNFDPVNDSMTTLRDLVLKAKSVNEGKERQKPIRMLIQERGLIEVADPSSSASSDHKPHFEDDTESSALILPSFFLYPQYAESDIVPNFHEDTTFGDQLSNMFPPNVPAPDWDLKHEYVYGKLNIYAITRTKRLLKVGMKMTLRELLDVVKAKDGTPDGLEVREGYLSFVVLPKGEVEQRWVDEFKKSRDRDS</sequence>
<dbReference type="OrthoDB" id="1724687at2759"/>
<feature type="repeat" description="TPR" evidence="4">
    <location>
        <begin position="54"/>
        <end position="87"/>
    </location>
</feature>
<organism evidence="6 7">
    <name type="scientific">Sanghuangporus baumii</name>
    <name type="common">Phellinus baumii</name>
    <dbReference type="NCBI Taxonomy" id="108892"/>
    <lineage>
        <taxon>Eukaryota</taxon>
        <taxon>Fungi</taxon>
        <taxon>Dikarya</taxon>
        <taxon>Basidiomycota</taxon>
        <taxon>Agaricomycotina</taxon>
        <taxon>Agaricomycetes</taxon>
        <taxon>Hymenochaetales</taxon>
        <taxon>Hymenochaetaceae</taxon>
        <taxon>Sanghuangporus</taxon>
    </lineage>
</organism>
<dbReference type="PANTHER" id="PTHR46035:SF1">
    <property type="entry name" value="TETRATRICOPEPTIDE REPEAT PROTEIN 4"/>
    <property type="match status" value="1"/>
</dbReference>
<dbReference type="GO" id="GO:0030544">
    <property type="term" value="F:Hsp70 protein binding"/>
    <property type="evidence" value="ECO:0007669"/>
    <property type="project" value="TreeGrafter"/>
</dbReference>
<keyword evidence="2 4" id="KW-0802">TPR repeat</keyword>
<evidence type="ECO:0000256" key="2">
    <source>
        <dbReference type="ARBA" id="ARBA00022803"/>
    </source>
</evidence>
<keyword evidence="7" id="KW-1185">Reference proteome</keyword>
<dbReference type="PANTHER" id="PTHR46035">
    <property type="entry name" value="TETRATRICOPEPTIDE REPEAT PROTEIN 4"/>
    <property type="match status" value="1"/>
</dbReference>
<dbReference type="SMART" id="SM00028">
    <property type="entry name" value="TPR"/>
    <property type="match status" value="3"/>
</dbReference>
<evidence type="ECO:0000313" key="7">
    <source>
        <dbReference type="Proteomes" id="UP000757232"/>
    </source>
</evidence>
<keyword evidence="1" id="KW-0677">Repeat</keyword>
<dbReference type="Gene3D" id="1.25.40.10">
    <property type="entry name" value="Tetratricopeptide repeat domain"/>
    <property type="match status" value="1"/>
</dbReference>
<feature type="repeat" description="TPR" evidence="4">
    <location>
        <begin position="126"/>
        <end position="159"/>
    </location>
</feature>
<dbReference type="CDD" id="cd21377">
    <property type="entry name" value="CTWD_Cns1-like"/>
    <property type="match status" value="1"/>
</dbReference>
<keyword evidence="6" id="KW-0689">Ribosomal protein</keyword>
<dbReference type="Proteomes" id="UP000757232">
    <property type="component" value="Unassembled WGS sequence"/>
</dbReference>
<dbReference type="GO" id="GO:0051879">
    <property type="term" value="F:Hsp90 protein binding"/>
    <property type="evidence" value="ECO:0007669"/>
    <property type="project" value="InterPro"/>
</dbReference>
<evidence type="ECO:0000313" key="6">
    <source>
        <dbReference type="EMBL" id="OCB87474.1"/>
    </source>
</evidence>
<name>A0A9Q5HWW9_SANBA</name>
<dbReference type="GO" id="GO:0005634">
    <property type="term" value="C:nucleus"/>
    <property type="evidence" value="ECO:0007669"/>
    <property type="project" value="TreeGrafter"/>
</dbReference>
<evidence type="ECO:0000259" key="5">
    <source>
        <dbReference type="Pfam" id="PF18972"/>
    </source>
</evidence>
<feature type="domain" description="Cns1/TTC4 wheel" evidence="5">
    <location>
        <begin position="215"/>
        <end position="337"/>
    </location>
</feature>
<dbReference type="InterPro" id="IPR011990">
    <property type="entry name" value="TPR-like_helical_dom_sf"/>
</dbReference>
<dbReference type="GO" id="GO:0005840">
    <property type="term" value="C:ribosome"/>
    <property type="evidence" value="ECO:0007669"/>
    <property type="project" value="UniProtKB-KW"/>
</dbReference>
<keyword evidence="6" id="KW-0687">Ribonucleoprotein</keyword>
<dbReference type="InterPro" id="IPR044059">
    <property type="entry name" value="Csn1/TTC4_wheel"/>
</dbReference>
<protein>
    <submittedName>
        <fullName evidence="6">40S ribosomal protein S7</fullName>
    </submittedName>
</protein>
<comment type="similarity">
    <text evidence="3">Belongs to the TTC4 family.</text>
</comment>
<evidence type="ECO:0000256" key="1">
    <source>
        <dbReference type="ARBA" id="ARBA00022737"/>
    </source>
</evidence>